<dbReference type="SUPFAM" id="SSF109604">
    <property type="entry name" value="HD-domain/PDEase-like"/>
    <property type="match status" value="1"/>
</dbReference>
<dbReference type="InterPro" id="IPR006675">
    <property type="entry name" value="HDIG_dom"/>
</dbReference>
<evidence type="ECO:0000259" key="2">
    <source>
        <dbReference type="PROSITE" id="PS51831"/>
    </source>
</evidence>
<dbReference type="RefSeq" id="WP_209772905.1">
    <property type="nucleotide sequence ID" value="NZ_JAGINP010000037.1"/>
</dbReference>
<organism evidence="4 5">
    <name type="scientific">Azospirillum rugosum</name>
    <dbReference type="NCBI Taxonomy" id="416170"/>
    <lineage>
        <taxon>Bacteria</taxon>
        <taxon>Pseudomonadati</taxon>
        <taxon>Pseudomonadota</taxon>
        <taxon>Alphaproteobacteria</taxon>
        <taxon>Rhodospirillales</taxon>
        <taxon>Azospirillaceae</taxon>
        <taxon>Azospirillum</taxon>
    </lineage>
</organism>
<dbReference type="PROSITE" id="PS51831">
    <property type="entry name" value="HD"/>
    <property type="match status" value="1"/>
</dbReference>
<evidence type="ECO:0000259" key="3">
    <source>
        <dbReference type="PROSITE" id="PS51832"/>
    </source>
</evidence>
<evidence type="ECO:0000313" key="4">
    <source>
        <dbReference type="EMBL" id="MBP2296957.1"/>
    </source>
</evidence>
<dbReference type="Proteomes" id="UP000781958">
    <property type="component" value="Unassembled WGS sequence"/>
</dbReference>
<feature type="domain" description="HD-GYP" evidence="3">
    <location>
        <begin position="84"/>
        <end position="279"/>
    </location>
</feature>
<dbReference type="Pfam" id="PF13487">
    <property type="entry name" value="HD_5"/>
    <property type="match status" value="1"/>
</dbReference>
<comment type="caution">
    <text evidence="4">The sequence shown here is derived from an EMBL/GenBank/DDBJ whole genome shotgun (WGS) entry which is preliminary data.</text>
</comment>
<dbReference type="InterPro" id="IPR006674">
    <property type="entry name" value="HD_domain"/>
</dbReference>
<dbReference type="PANTHER" id="PTHR43155:SF2">
    <property type="entry name" value="CYCLIC DI-GMP PHOSPHODIESTERASE PA4108"/>
    <property type="match status" value="1"/>
</dbReference>
<protein>
    <submittedName>
        <fullName evidence="4">Nucleotidyltransferase with HDIG domain</fullName>
    </submittedName>
</protein>
<dbReference type="InterPro" id="IPR003607">
    <property type="entry name" value="HD/PDEase_dom"/>
</dbReference>
<evidence type="ECO:0000256" key="1">
    <source>
        <dbReference type="SAM" id="Phobius"/>
    </source>
</evidence>
<dbReference type="PANTHER" id="PTHR43155">
    <property type="entry name" value="CYCLIC DI-GMP PHOSPHODIESTERASE PA4108-RELATED"/>
    <property type="match status" value="1"/>
</dbReference>
<dbReference type="CDD" id="cd00077">
    <property type="entry name" value="HDc"/>
    <property type="match status" value="1"/>
</dbReference>
<feature type="transmembrane region" description="Helical" evidence="1">
    <location>
        <begin position="45"/>
        <end position="63"/>
    </location>
</feature>
<dbReference type="SMART" id="SM00471">
    <property type="entry name" value="HDc"/>
    <property type="match status" value="1"/>
</dbReference>
<sequence length="295" mass="31489">MPQSSLANRVAGAYTVAGTAWILVSGEAVSRIFGTDLATHSLFEIGKGLLFVTVTAVALRWLLVRELKRRSEADEARVKATERLVLLLQQSVEALSHTLSQRDPYTAGHQARVSALSVAIAERMGLPADRVDAIRTGALLHDVGKIAIPAEILSKPGRLSPDEFNLVKGHARIGTTIVAKIDFDAAVHAVVGQHHERLDGSGYPQGLRGDAIPLEARIVAVADIVEAMTSHRPYRPALGIAAAEAEVRALRGHKLDATAVDTCLAVIADGLEKVWPDYGTAPTDFRPMSVLSATP</sequence>
<feature type="domain" description="HD" evidence="2">
    <location>
        <begin position="106"/>
        <end position="228"/>
    </location>
</feature>
<dbReference type="Gene3D" id="1.10.3210.10">
    <property type="entry name" value="Hypothetical protein af1432"/>
    <property type="match status" value="1"/>
</dbReference>
<accession>A0ABS4SWL7</accession>
<dbReference type="EMBL" id="JAGINP010000037">
    <property type="protein sequence ID" value="MBP2296957.1"/>
    <property type="molecule type" value="Genomic_DNA"/>
</dbReference>
<keyword evidence="1" id="KW-0812">Transmembrane</keyword>
<dbReference type="InterPro" id="IPR037522">
    <property type="entry name" value="HD_GYP_dom"/>
</dbReference>
<keyword evidence="1" id="KW-0472">Membrane</keyword>
<proteinExistence type="predicted"/>
<keyword evidence="5" id="KW-1185">Reference proteome</keyword>
<gene>
    <name evidence="4" type="ORF">J2851_006776</name>
</gene>
<keyword evidence="1" id="KW-1133">Transmembrane helix</keyword>
<reference evidence="4 5" key="1">
    <citation type="submission" date="2021-03" db="EMBL/GenBank/DDBJ databases">
        <title>Genomic Encyclopedia of Type Strains, Phase III (KMG-III): the genomes of soil and plant-associated and newly described type strains.</title>
        <authorList>
            <person name="Whitman W."/>
        </authorList>
    </citation>
    <scope>NUCLEOTIDE SEQUENCE [LARGE SCALE GENOMIC DNA]</scope>
    <source>
        <strain evidence="4 5">IMMIB AFH-6</strain>
    </source>
</reference>
<name>A0ABS4SWL7_9PROT</name>
<evidence type="ECO:0000313" key="5">
    <source>
        <dbReference type="Proteomes" id="UP000781958"/>
    </source>
</evidence>
<feature type="transmembrane region" description="Helical" evidence="1">
    <location>
        <begin position="12"/>
        <end position="33"/>
    </location>
</feature>
<dbReference type="NCBIfam" id="TIGR00277">
    <property type="entry name" value="HDIG"/>
    <property type="match status" value="1"/>
</dbReference>
<dbReference type="PROSITE" id="PS51832">
    <property type="entry name" value="HD_GYP"/>
    <property type="match status" value="1"/>
</dbReference>